<dbReference type="SUPFAM" id="SSF53927">
    <property type="entry name" value="Cytidine deaminase-like"/>
    <property type="match status" value="1"/>
</dbReference>
<keyword evidence="4" id="KW-1185">Reference proteome</keyword>
<evidence type="ECO:0000259" key="2">
    <source>
        <dbReference type="PROSITE" id="PS51747"/>
    </source>
</evidence>
<dbReference type="EMBL" id="SMKO01000012">
    <property type="protein sequence ID" value="TDD10389.1"/>
    <property type="molecule type" value="Genomic_DNA"/>
</dbReference>
<proteinExistence type="predicted"/>
<evidence type="ECO:0000313" key="4">
    <source>
        <dbReference type="Proteomes" id="UP000295258"/>
    </source>
</evidence>
<dbReference type="Proteomes" id="UP000295258">
    <property type="component" value="Unassembled WGS sequence"/>
</dbReference>
<feature type="domain" description="CMP/dCMP-type deaminase" evidence="2">
    <location>
        <begin position="6"/>
        <end position="131"/>
    </location>
</feature>
<comment type="caution">
    <text evidence="3">The sequence shown here is derived from an EMBL/GenBank/DDBJ whole genome shotgun (WGS) entry which is preliminary data.</text>
</comment>
<dbReference type="AlphaFoldDB" id="A0A4R4VWB4"/>
<dbReference type="InterPro" id="IPR016193">
    <property type="entry name" value="Cytidine_deaminase-like"/>
</dbReference>
<evidence type="ECO:0000313" key="3">
    <source>
        <dbReference type="EMBL" id="TDD10389.1"/>
    </source>
</evidence>
<gene>
    <name evidence="3" type="ORF">E1292_07720</name>
</gene>
<dbReference type="Pfam" id="PF00383">
    <property type="entry name" value="dCMP_cyt_deam_1"/>
    <property type="match status" value="1"/>
</dbReference>
<accession>A0A4R4VWB4</accession>
<name>A0A4R4VWB4_9ACTN</name>
<dbReference type="Gene3D" id="3.40.140.10">
    <property type="entry name" value="Cytidine Deaminase, domain 2"/>
    <property type="match status" value="1"/>
</dbReference>
<protein>
    <submittedName>
        <fullName evidence="3">Nucleoside deaminase</fullName>
    </submittedName>
</protein>
<dbReference type="RefSeq" id="WP_132593474.1">
    <property type="nucleotide sequence ID" value="NZ_SMKO01000012.1"/>
</dbReference>
<dbReference type="InterPro" id="IPR002125">
    <property type="entry name" value="CMP_dCMP_dom"/>
</dbReference>
<dbReference type="CDD" id="cd01285">
    <property type="entry name" value="nucleoside_deaminase"/>
    <property type="match status" value="1"/>
</dbReference>
<reference evidence="3 4" key="1">
    <citation type="submission" date="2019-03" db="EMBL/GenBank/DDBJ databases">
        <title>Draft genome sequences of novel Actinobacteria.</title>
        <authorList>
            <person name="Sahin N."/>
            <person name="Ay H."/>
            <person name="Saygin H."/>
        </authorList>
    </citation>
    <scope>NUCLEOTIDE SEQUENCE [LARGE SCALE GENOMIC DNA]</scope>
    <source>
        <strain evidence="3 4">KC310</strain>
    </source>
</reference>
<feature type="region of interest" description="Disordered" evidence="1">
    <location>
        <begin position="154"/>
        <end position="176"/>
    </location>
</feature>
<feature type="compositionally biased region" description="Basic and acidic residues" evidence="1">
    <location>
        <begin position="167"/>
        <end position="176"/>
    </location>
</feature>
<dbReference type="GO" id="GO:0003824">
    <property type="term" value="F:catalytic activity"/>
    <property type="evidence" value="ECO:0007669"/>
    <property type="project" value="InterPro"/>
</dbReference>
<evidence type="ECO:0000256" key="1">
    <source>
        <dbReference type="SAM" id="MobiDB-lite"/>
    </source>
</evidence>
<organism evidence="3 4">
    <name type="scientific">Nonomuraea deserti</name>
    <dbReference type="NCBI Taxonomy" id="1848322"/>
    <lineage>
        <taxon>Bacteria</taxon>
        <taxon>Bacillati</taxon>
        <taxon>Actinomycetota</taxon>
        <taxon>Actinomycetes</taxon>
        <taxon>Streptosporangiales</taxon>
        <taxon>Streptosporangiaceae</taxon>
        <taxon>Nonomuraea</taxon>
    </lineage>
</organism>
<sequence>MIVPASDLRAVMDLAVEACITHVAAGGLPFVGVLVAADGEVISGFGVNRVRETGDPTAHAEVVAMRDAMTTHGLDTLTGAVLLATGEPCGLCYRYAVDRGVEAIYVAVDRDEVAAFGFDYRASYPAFGITDEHRAELLRPLPVARGDEPFTRYLDTDIPAGNAPARPESESKGTPS</sequence>
<dbReference type="PROSITE" id="PS51747">
    <property type="entry name" value="CYT_DCMP_DEAMINASES_2"/>
    <property type="match status" value="1"/>
</dbReference>